<reference evidence="8" key="1">
    <citation type="submission" date="2020-10" db="EMBL/GenBank/DDBJ databases">
        <title>Bacterium isolated from coastal waters sediment.</title>
        <authorList>
            <person name="Chen R.-J."/>
            <person name="Lu D.-C."/>
            <person name="Zhu K.-L."/>
            <person name="Du Z.-J."/>
        </authorList>
    </citation>
    <scope>NUCLEOTIDE SEQUENCE</scope>
    <source>
        <strain evidence="8">N1Y112</strain>
    </source>
</reference>
<evidence type="ECO:0000259" key="7">
    <source>
        <dbReference type="Pfam" id="PF00155"/>
    </source>
</evidence>
<dbReference type="PANTHER" id="PTHR46383">
    <property type="entry name" value="ASPARTATE AMINOTRANSFERASE"/>
    <property type="match status" value="1"/>
</dbReference>
<dbReference type="AlphaFoldDB" id="A0A8J7FE28"/>
<dbReference type="RefSeq" id="WP_193953578.1">
    <property type="nucleotide sequence ID" value="NZ_JADEYS010000011.1"/>
</dbReference>
<evidence type="ECO:0000256" key="5">
    <source>
        <dbReference type="ARBA" id="ARBA00022898"/>
    </source>
</evidence>
<keyword evidence="4 6" id="KW-0808">Transferase</keyword>
<dbReference type="FunFam" id="3.40.640.10:FF:000033">
    <property type="entry name" value="Aspartate aminotransferase"/>
    <property type="match status" value="1"/>
</dbReference>
<comment type="cofactor">
    <cofactor evidence="1 6">
        <name>pyridoxal 5'-phosphate</name>
        <dbReference type="ChEBI" id="CHEBI:597326"/>
    </cofactor>
</comment>
<dbReference type="GO" id="GO:0008483">
    <property type="term" value="F:transaminase activity"/>
    <property type="evidence" value="ECO:0007669"/>
    <property type="project" value="UniProtKB-KW"/>
</dbReference>
<dbReference type="CDD" id="cd00609">
    <property type="entry name" value="AAT_like"/>
    <property type="match status" value="1"/>
</dbReference>
<dbReference type="InterPro" id="IPR004839">
    <property type="entry name" value="Aminotransferase_I/II_large"/>
</dbReference>
<evidence type="ECO:0000313" key="8">
    <source>
        <dbReference type="EMBL" id="MBE9397971.1"/>
    </source>
</evidence>
<dbReference type="InterPro" id="IPR015424">
    <property type="entry name" value="PyrdxlP-dep_Trfase"/>
</dbReference>
<evidence type="ECO:0000256" key="1">
    <source>
        <dbReference type="ARBA" id="ARBA00001933"/>
    </source>
</evidence>
<gene>
    <name evidence="8" type="ORF">IOQ59_11950</name>
</gene>
<dbReference type="InterPro" id="IPR015422">
    <property type="entry name" value="PyrdxlP-dep_Trfase_small"/>
</dbReference>
<dbReference type="InterPro" id="IPR015421">
    <property type="entry name" value="PyrdxlP-dep_Trfase_major"/>
</dbReference>
<dbReference type="GO" id="GO:0030170">
    <property type="term" value="F:pyridoxal phosphate binding"/>
    <property type="evidence" value="ECO:0007669"/>
    <property type="project" value="InterPro"/>
</dbReference>
<keyword evidence="5" id="KW-0663">Pyridoxal phosphate</keyword>
<keyword evidence="9" id="KW-1185">Reference proteome</keyword>
<keyword evidence="3 6" id="KW-0032">Aminotransferase</keyword>
<evidence type="ECO:0000313" key="9">
    <source>
        <dbReference type="Proteomes" id="UP000640333"/>
    </source>
</evidence>
<evidence type="ECO:0000256" key="3">
    <source>
        <dbReference type="ARBA" id="ARBA00022576"/>
    </source>
</evidence>
<name>A0A8J7FE28_9GAMM</name>
<dbReference type="Gene3D" id="3.40.640.10">
    <property type="entry name" value="Type I PLP-dependent aspartate aminotransferase-like (Major domain)"/>
    <property type="match status" value="1"/>
</dbReference>
<dbReference type="EC" id="2.6.1.-" evidence="6"/>
<dbReference type="EMBL" id="JADEYS010000011">
    <property type="protein sequence ID" value="MBE9397971.1"/>
    <property type="molecule type" value="Genomic_DNA"/>
</dbReference>
<comment type="similarity">
    <text evidence="2 6">Belongs to the class-I pyridoxal-phosphate-dependent aminotransferase family.</text>
</comment>
<evidence type="ECO:0000256" key="4">
    <source>
        <dbReference type="ARBA" id="ARBA00022679"/>
    </source>
</evidence>
<dbReference type="InterPro" id="IPR004838">
    <property type="entry name" value="NHTrfase_class1_PyrdxlP-BS"/>
</dbReference>
<dbReference type="SUPFAM" id="SSF53383">
    <property type="entry name" value="PLP-dependent transferases"/>
    <property type="match status" value="1"/>
</dbReference>
<evidence type="ECO:0000256" key="6">
    <source>
        <dbReference type="RuleBase" id="RU000481"/>
    </source>
</evidence>
<dbReference type="Proteomes" id="UP000640333">
    <property type="component" value="Unassembled WGS sequence"/>
</dbReference>
<sequence length="395" mass="42585">MDVQLSDRVNNIKPSPTLAVTNRAAELRAAGKNIIGLGAGEPDFDTPEHIKAAAINALQNGFTKYTAVDGTPALKTAIIEKLKGDNDLSYAPNQILVSCGGKQSFFNLSLALLNEGDEVVIPAPYWVSYPDMVKVADGVPVIVTTTQEQRFKMTPEQLEAAITDKTRLVVLNSPSNPTGVAYTHAELVALADVLKKYPNVLVATDDMYEHIRFTDEPFCNIVMACPELYDRTIVLNGVSKAYSMTGWRIGYAAGPQKLIGAMKKIQSQSTSNPTSIAQVAAQAALEGSQDCVAEMVKAFSERHDYVIKTLNEIDGVDCIPADGTFYAFPSFQQVIDNDDRFEDDIALAEFLLNEAGVALVPGSAFGAPGNMRLSFATSLDILEDALTRIKNALAA</sequence>
<protein>
    <recommendedName>
        <fullName evidence="6">Aminotransferase</fullName>
        <ecNumber evidence="6">2.6.1.-</ecNumber>
    </recommendedName>
</protein>
<dbReference type="GO" id="GO:0006520">
    <property type="term" value="P:amino acid metabolic process"/>
    <property type="evidence" value="ECO:0007669"/>
    <property type="project" value="InterPro"/>
</dbReference>
<dbReference type="PANTHER" id="PTHR46383:SF1">
    <property type="entry name" value="ASPARTATE AMINOTRANSFERASE"/>
    <property type="match status" value="1"/>
</dbReference>
<comment type="caution">
    <text evidence="8">The sequence shown here is derived from an EMBL/GenBank/DDBJ whole genome shotgun (WGS) entry which is preliminary data.</text>
</comment>
<organism evidence="8 9">
    <name type="scientific">Pontibacterium sinense</name>
    <dbReference type="NCBI Taxonomy" id="2781979"/>
    <lineage>
        <taxon>Bacteria</taxon>
        <taxon>Pseudomonadati</taxon>
        <taxon>Pseudomonadota</taxon>
        <taxon>Gammaproteobacteria</taxon>
        <taxon>Oceanospirillales</taxon>
        <taxon>Oceanospirillaceae</taxon>
        <taxon>Pontibacterium</taxon>
    </lineage>
</organism>
<evidence type="ECO:0000256" key="2">
    <source>
        <dbReference type="ARBA" id="ARBA00007441"/>
    </source>
</evidence>
<proteinExistence type="inferred from homology"/>
<dbReference type="PROSITE" id="PS00105">
    <property type="entry name" value="AA_TRANSFER_CLASS_1"/>
    <property type="match status" value="1"/>
</dbReference>
<feature type="domain" description="Aminotransferase class I/classII large" evidence="7">
    <location>
        <begin position="33"/>
        <end position="389"/>
    </location>
</feature>
<dbReference type="InterPro" id="IPR050596">
    <property type="entry name" value="AspAT/PAT-like"/>
</dbReference>
<dbReference type="Pfam" id="PF00155">
    <property type="entry name" value="Aminotran_1_2"/>
    <property type="match status" value="1"/>
</dbReference>
<dbReference type="Gene3D" id="3.90.1150.10">
    <property type="entry name" value="Aspartate Aminotransferase, domain 1"/>
    <property type="match status" value="1"/>
</dbReference>
<accession>A0A8J7FE28</accession>